<dbReference type="SUPFAM" id="SSF55785">
    <property type="entry name" value="PYP-like sensor domain (PAS domain)"/>
    <property type="match status" value="1"/>
</dbReference>
<evidence type="ECO:0000256" key="7">
    <source>
        <dbReference type="SAM" id="MobiDB-lite"/>
    </source>
</evidence>
<dbReference type="GO" id="GO:0043565">
    <property type="term" value="F:sequence-specific DNA binding"/>
    <property type="evidence" value="ECO:0007669"/>
    <property type="project" value="InterPro"/>
</dbReference>
<feature type="compositionally biased region" description="Basic and acidic residues" evidence="7">
    <location>
        <begin position="491"/>
        <end position="501"/>
    </location>
</feature>
<protein>
    <recommendedName>
        <fullName evidence="12">GATA-type domain-containing protein</fullName>
    </recommendedName>
</protein>
<dbReference type="SUPFAM" id="SSF57716">
    <property type="entry name" value="Glucocorticoid receptor-like (DNA-binding domain)"/>
    <property type="match status" value="1"/>
</dbReference>
<dbReference type="PROSITE" id="PS50114">
    <property type="entry name" value="GATA_ZN_FINGER_2"/>
    <property type="match status" value="1"/>
</dbReference>
<keyword evidence="3" id="KW-0862">Zinc</keyword>
<evidence type="ECO:0000256" key="4">
    <source>
        <dbReference type="ARBA" id="ARBA00023015"/>
    </source>
</evidence>
<evidence type="ECO:0000259" key="8">
    <source>
        <dbReference type="PROSITE" id="PS50112"/>
    </source>
</evidence>
<feature type="compositionally biased region" description="Polar residues" evidence="7">
    <location>
        <begin position="373"/>
        <end position="383"/>
    </location>
</feature>
<dbReference type="PROSITE" id="PS50112">
    <property type="entry name" value="PAS"/>
    <property type="match status" value="1"/>
</dbReference>
<dbReference type="OrthoDB" id="2162994at2759"/>
<keyword evidence="5" id="KW-0804">Transcription</keyword>
<evidence type="ECO:0000256" key="1">
    <source>
        <dbReference type="ARBA" id="ARBA00022723"/>
    </source>
</evidence>
<evidence type="ECO:0000256" key="6">
    <source>
        <dbReference type="PROSITE-ProRule" id="PRU00094"/>
    </source>
</evidence>
<feature type="compositionally biased region" description="Low complexity" evidence="7">
    <location>
        <begin position="303"/>
        <end position="315"/>
    </location>
</feature>
<dbReference type="CDD" id="cd00202">
    <property type="entry name" value="ZnF_GATA"/>
    <property type="match status" value="1"/>
</dbReference>
<feature type="region of interest" description="Disordered" evidence="7">
    <location>
        <begin position="586"/>
        <end position="657"/>
    </location>
</feature>
<dbReference type="AlphaFoldDB" id="A0A8E2J6M4"/>
<evidence type="ECO:0000256" key="2">
    <source>
        <dbReference type="ARBA" id="ARBA00022771"/>
    </source>
</evidence>
<feature type="region of interest" description="Disordered" evidence="7">
    <location>
        <begin position="673"/>
        <end position="725"/>
    </location>
</feature>
<feature type="compositionally biased region" description="Polar residues" evidence="7">
    <location>
        <begin position="422"/>
        <end position="434"/>
    </location>
</feature>
<evidence type="ECO:0000313" key="11">
    <source>
        <dbReference type="Proteomes" id="UP000250043"/>
    </source>
</evidence>
<dbReference type="PANTHER" id="PTHR47172">
    <property type="entry name" value="OS01G0976800 PROTEIN"/>
    <property type="match status" value="1"/>
</dbReference>
<dbReference type="EMBL" id="KV722344">
    <property type="protein sequence ID" value="OCH94447.1"/>
    <property type="molecule type" value="Genomic_DNA"/>
</dbReference>
<dbReference type="InterPro" id="IPR000014">
    <property type="entry name" value="PAS"/>
</dbReference>
<evidence type="ECO:0000256" key="3">
    <source>
        <dbReference type="ARBA" id="ARBA00022833"/>
    </source>
</evidence>
<evidence type="ECO:0000313" key="10">
    <source>
        <dbReference type="EMBL" id="OCH94447.1"/>
    </source>
</evidence>
<evidence type="ECO:0000259" key="9">
    <source>
        <dbReference type="PROSITE" id="PS50114"/>
    </source>
</evidence>
<feature type="compositionally biased region" description="Low complexity" evidence="7">
    <location>
        <begin position="673"/>
        <end position="692"/>
    </location>
</feature>
<feature type="domain" description="PAS" evidence="8">
    <location>
        <begin position="38"/>
        <end position="84"/>
    </location>
</feature>
<feature type="compositionally biased region" description="Polar residues" evidence="7">
    <location>
        <begin position="1"/>
        <end position="22"/>
    </location>
</feature>
<feature type="compositionally biased region" description="Low complexity" evidence="7">
    <location>
        <begin position="384"/>
        <end position="396"/>
    </location>
</feature>
<gene>
    <name evidence="10" type="ORF">OBBRIDRAFT_722970</name>
</gene>
<name>A0A8E2J6M4_9APHY</name>
<dbReference type="GO" id="GO:0008270">
    <property type="term" value="F:zinc ion binding"/>
    <property type="evidence" value="ECO:0007669"/>
    <property type="project" value="UniProtKB-KW"/>
</dbReference>
<feature type="compositionally biased region" description="Low complexity" evidence="7">
    <location>
        <begin position="348"/>
        <end position="361"/>
    </location>
</feature>
<evidence type="ECO:0000256" key="5">
    <source>
        <dbReference type="ARBA" id="ARBA00023163"/>
    </source>
</evidence>
<dbReference type="InterPro" id="IPR013088">
    <property type="entry name" value="Znf_NHR/GATA"/>
</dbReference>
<accession>A0A8E2J6M4</accession>
<feature type="compositionally biased region" description="Basic and acidic residues" evidence="7">
    <location>
        <begin position="693"/>
        <end position="705"/>
    </location>
</feature>
<keyword evidence="4" id="KW-0805">Transcription regulation</keyword>
<feature type="region of interest" description="Disordered" evidence="7">
    <location>
        <begin position="1"/>
        <end position="23"/>
    </location>
</feature>
<dbReference type="Gene3D" id="3.30.450.20">
    <property type="entry name" value="PAS domain"/>
    <property type="match status" value="1"/>
</dbReference>
<dbReference type="InterPro" id="IPR000679">
    <property type="entry name" value="Znf_GATA"/>
</dbReference>
<dbReference type="InterPro" id="IPR035965">
    <property type="entry name" value="PAS-like_dom_sf"/>
</dbReference>
<proteinExistence type="predicted"/>
<dbReference type="GO" id="GO:0006355">
    <property type="term" value="P:regulation of DNA-templated transcription"/>
    <property type="evidence" value="ECO:0007669"/>
    <property type="project" value="InterPro"/>
</dbReference>
<dbReference type="Proteomes" id="UP000250043">
    <property type="component" value="Unassembled WGS sequence"/>
</dbReference>
<keyword evidence="11" id="KW-1185">Reference proteome</keyword>
<keyword evidence="2 6" id="KW-0863">Zinc-finger</keyword>
<dbReference type="Pfam" id="PF00320">
    <property type="entry name" value="GATA"/>
    <property type="match status" value="1"/>
</dbReference>
<dbReference type="Gene3D" id="3.30.50.10">
    <property type="entry name" value="Erythroid Transcription Factor GATA-1, subunit A"/>
    <property type="match status" value="1"/>
</dbReference>
<keyword evidence="1" id="KW-0479">Metal-binding</keyword>
<feature type="region of interest" description="Disordered" evidence="7">
    <location>
        <begin position="297"/>
        <end position="501"/>
    </location>
</feature>
<dbReference type="SMART" id="SM00401">
    <property type="entry name" value="ZnF_GATA"/>
    <property type="match status" value="1"/>
</dbReference>
<reference evidence="10 11" key="1">
    <citation type="submission" date="2016-07" db="EMBL/GenBank/DDBJ databases">
        <title>Draft genome of the white-rot fungus Obba rivulosa 3A-2.</title>
        <authorList>
            <consortium name="DOE Joint Genome Institute"/>
            <person name="Miettinen O."/>
            <person name="Riley R."/>
            <person name="Acob R."/>
            <person name="Barry K."/>
            <person name="Cullen D."/>
            <person name="De Vries R."/>
            <person name="Hainaut M."/>
            <person name="Hatakka A."/>
            <person name="Henrissat B."/>
            <person name="Hilden K."/>
            <person name="Kuo R."/>
            <person name="Labutti K."/>
            <person name="Lipzen A."/>
            <person name="Makela M.R."/>
            <person name="Sandor L."/>
            <person name="Spatafora J.W."/>
            <person name="Grigoriev I.V."/>
            <person name="Hibbett D.S."/>
        </authorList>
    </citation>
    <scope>NUCLEOTIDE SEQUENCE [LARGE SCALE GENOMIC DNA]</scope>
    <source>
        <strain evidence="10 11">3A-2</strain>
    </source>
</reference>
<dbReference type="PROSITE" id="PS00344">
    <property type="entry name" value="GATA_ZN_FINGER_1"/>
    <property type="match status" value="1"/>
</dbReference>
<evidence type="ECO:0008006" key="12">
    <source>
        <dbReference type="Google" id="ProtNLM"/>
    </source>
</evidence>
<dbReference type="PANTHER" id="PTHR47172:SF24">
    <property type="entry name" value="GATA ZINC FINGER DOMAIN-CONTAINING PROTEIN 14-RELATED"/>
    <property type="match status" value="1"/>
</dbReference>
<feature type="region of interest" description="Disordered" evidence="7">
    <location>
        <begin position="517"/>
        <end position="552"/>
    </location>
</feature>
<feature type="domain" description="GATA-type" evidence="9">
    <location>
        <begin position="483"/>
        <end position="513"/>
    </location>
</feature>
<sequence>MPSGCALQNSHAHGNTPSTPRPGQTRCYWSLLTPELTFLYLDPVLASHLGEQADLLIGKSLLTFVHPDEQDSARLDLGSVLDSRTLHGSVTRVRYSRLTRVRRQLGYDGPDEEWPDADKVAVDANYMAVDIVINWAADGLVLCFMHAVVDLTPRDNDEHHKTGWTNWCGTPYMSSDQVQLLYSRLHQFVSHPQSMTRVFQILLNSPERSLYMTWPPDQGQGGLGAKDFAKLAEDVQISSGTSSGTDAKTSCTRRYKALQMIHSGMEGSREVESIFIPHGAIIFACHKVRTYSRNGAISTTDISPSYNSPYYTNSSHHQYDQPSHSYSLPPVPAPSSYNHGYPAQQGHSPSSYSPPSWSQGSEPSGSHPHYHNHQQWNSQGAPMSSSVSSSRSSSCSGPHKLHQWSSQPPAYLDPGHAVAPSGFTQSLPSPGVQYSSHDGSPPSPSSDVVPASRITHRRSSGASRGEYNGGGRGSGNPPMGISQCSSCKTTHSPEWRKGPSGKKDLCNACGLRYARSRAKKEGGVQRRRKDRAMTTLPPKAEHSVPPSPISSSYPGYRRGALYEENFMPGNGPAGGEIYRHHGSHPGLGGLTPSPSPPIGGNMHYGPYSLHSVHSHQNQQADARYHHGSHTFYSVPPPLPNAAMHHMPNNTHSGPATQRLEPIIPVGSRFSPLLSPVSPSSESPVSTSLSAASFEREKQREKEERVPLPPTPVSADPRGKSSFITQ</sequence>
<organism evidence="10 11">
    <name type="scientific">Obba rivulosa</name>
    <dbReference type="NCBI Taxonomy" id="1052685"/>
    <lineage>
        <taxon>Eukaryota</taxon>
        <taxon>Fungi</taxon>
        <taxon>Dikarya</taxon>
        <taxon>Basidiomycota</taxon>
        <taxon>Agaricomycotina</taxon>
        <taxon>Agaricomycetes</taxon>
        <taxon>Polyporales</taxon>
        <taxon>Gelatoporiaceae</taxon>
        <taxon>Obba</taxon>
    </lineage>
</organism>
<feature type="compositionally biased region" description="Low complexity" evidence="7">
    <location>
        <begin position="435"/>
        <end position="452"/>
    </location>
</feature>